<protein>
    <recommendedName>
        <fullName evidence="3">DUF5648 domain-containing protein</fullName>
    </recommendedName>
</protein>
<evidence type="ECO:0000256" key="2">
    <source>
        <dbReference type="SAM" id="SignalP"/>
    </source>
</evidence>
<reference evidence="4 5" key="3">
    <citation type="submission" date="2023-06" db="EMBL/GenBank/DDBJ databases">
        <authorList>
            <person name="Zeman M."/>
            <person name="Kubasova T."/>
            <person name="Jahodarova E."/>
            <person name="Nykrynova M."/>
            <person name="Rychlik I."/>
        </authorList>
    </citation>
    <scope>NUCLEOTIDE SEQUENCE [LARGE SCALE GENOMIC DNA]</scope>
    <source>
        <strain evidence="4 5">153_Feed</strain>
    </source>
</reference>
<feature type="domain" description="DUF5648" evidence="3">
    <location>
        <begin position="319"/>
        <end position="445"/>
    </location>
</feature>
<dbReference type="RefSeq" id="WP_289511635.1">
    <property type="nucleotide sequence ID" value="NZ_JAUDEA010000012.1"/>
</dbReference>
<keyword evidence="2" id="KW-0732">Signal</keyword>
<evidence type="ECO:0000313" key="5">
    <source>
        <dbReference type="Proteomes" id="UP001529256"/>
    </source>
</evidence>
<name>A0ABT7V4N0_9ACTN</name>
<gene>
    <name evidence="4" type="ORF">QUW25_07735</name>
</gene>
<reference evidence="4 5" key="1">
    <citation type="submission" date="2023-06" db="EMBL/GenBank/DDBJ databases">
        <title>Identification and characterization of horizontal gene transfer across gut microbiota members of farm animals based on homology search.</title>
        <authorList>
            <person name="Schwarzerova J."/>
            <person name="Nykrynova M."/>
            <person name="Jureckova K."/>
            <person name="Cejkova D."/>
            <person name="Rychlik I."/>
        </authorList>
    </citation>
    <scope>NUCLEOTIDE SEQUENCE [LARGE SCALE GENOMIC DNA]</scope>
    <source>
        <strain evidence="4 5">153_Feed</strain>
    </source>
</reference>
<dbReference type="Pfam" id="PF18885">
    <property type="entry name" value="DUF5648"/>
    <property type="match status" value="1"/>
</dbReference>
<evidence type="ECO:0000259" key="3">
    <source>
        <dbReference type="Pfam" id="PF18885"/>
    </source>
</evidence>
<dbReference type="EMBL" id="JAUDEA010000012">
    <property type="protein sequence ID" value="MDM8271558.1"/>
    <property type="molecule type" value="Genomic_DNA"/>
</dbReference>
<sequence>MRRHESDHRRLPRIAALLAAFVMGALCLAPATAAADDDDYRRARTIAVNQTYTASAHEASDDAWYRFDLTQAGPVKIKLTSSVASWGEWEVSLYDASRRDDDDILEYEARARNGSFETAEIGLAAGTYYLEIEGDDDDDRRGATYGLLVSHTASGSWETETNDGPRLADELRLNSAIKATTTHVDDDDDDRDDFDDDDDWDDDDDDEDWFKFTLSGSTDVRLAFSNSQRSRGGWNVQLFSERDFRSSRALLAERHHASETGFESKQLTLGAGTYYVKVDPNVGTSGASYSLELRTGASSGQNQGQNQGQSPEPVNGERMYRLYNQWTGEHFYTSSNVEQKALVSIGWTDEGTGWVAPADGKPVYRLFNPYTSDHHYTTNYEEYVELGRIGWKQEGEGWRSGGSTPVYRLYNPFVRACTHHYTTSKAENDSLVALGWVAEGVGWYANE</sequence>
<feature type="signal peptide" evidence="2">
    <location>
        <begin position="1"/>
        <end position="35"/>
    </location>
</feature>
<keyword evidence="5" id="KW-1185">Reference proteome</keyword>
<proteinExistence type="predicted"/>
<feature type="region of interest" description="Disordered" evidence="1">
    <location>
        <begin position="296"/>
        <end position="316"/>
    </location>
</feature>
<organism evidence="4 5">
    <name type="scientific">Thermophilibacter provencensis</name>
    <dbReference type="NCBI Taxonomy" id="1852386"/>
    <lineage>
        <taxon>Bacteria</taxon>
        <taxon>Bacillati</taxon>
        <taxon>Actinomycetota</taxon>
        <taxon>Coriobacteriia</taxon>
        <taxon>Coriobacteriales</taxon>
        <taxon>Atopobiaceae</taxon>
        <taxon>Thermophilibacter</taxon>
    </lineage>
</organism>
<evidence type="ECO:0000313" key="4">
    <source>
        <dbReference type="EMBL" id="MDM8271558.1"/>
    </source>
</evidence>
<dbReference type="Proteomes" id="UP001529256">
    <property type="component" value="Unassembled WGS sequence"/>
</dbReference>
<dbReference type="SUPFAM" id="SSF89260">
    <property type="entry name" value="Collagen-binding domain"/>
    <property type="match status" value="2"/>
</dbReference>
<accession>A0ABT7V4N0</accession>
<feature type="compositionally biased region" description="Low complexity" evidence="1">
    <location>
        <begin position="298"/>
        <end position="310"/>
    </location>
</feature>
<comment type="caution">
    <text evidence="4">The sequence shown here is derived from an EMBL/GenBank/DDBJ whole genome shotgun (WGS) entry which is preliminary data.</text>
</comment>
<dbReference type="Gene3D" id="2.60.120.380">
    <property type="match status" value="2"/>
</dbReference>
<feature type="chain" id="PRO_5047217348" description="DUF5648 domain-containing protein" evidence="2">
    <location>
        <begin position="36"/>
        <end position="447"/>
    </location>
</feature>
<reference evidence="5" key="2">
    <citation type="submission" date="2023-06" db="EMBL/GenBank/DDBJ databases">
        <title>Identification and characterization of horizontal gene transfer across gut microbiota members of farm animals based on homology search.</title>
        <authorList>
            <person name="Zeman M."/>
            <person name="Kubasova T."/>
            <person name="Jahodarova E."/>
            <person name="Nykrynova M."/>
            <person name="Rychlik I."/>
        </authorList>
    </citation>
    <scope>NUCLEOTIDE SEQUENCE [LARGE SCALE GENOMIC DNA]</scope>
    <source>
        <strain evidence="5">153_Feed</strain>
    </source>
</reference>
<evidence type="ECO:0000256" key="1">
    <source>
        <dbReference type="SAM" id="MobiDB-lite"/>
    </source>
</evidence>
<dbReference type="InterPro" id="IPR043708">
    <property type="entry name" value="DUF5648"/>
</dbReference>